<dbReference type="EMBL" id="FOZX01000006">
    <property type="protein sequence ID" value="SFS84677.1"/>
    <property type="molecule type" value="Genomic_DNA"/>
</dbReference>
<dbReference type="AlphaFoldDB" id="A0A1I6T6U3"/>
<dbReference type="Gene3D" id="3.40.50.720">
    <property type="entry name" value="NAD(P)-binding Rossmann-like Domain"/>
    <property type="match status" value="1"/>
</dbReference>
<dbReference type="Proteomes" id="UP000198852">
    <property type="component" value="Unassembled WGS sequence"/>
</dbReference>
<dbReference type="STRING" id="95161.SAMN05660874_03689"/>
<dbReference type="PANTHER" id="PTHR15020:SF50">
    <property type="entry name" value="UPF0659 PROTEIN YMR090W"/>
    <property type="match status" value="1"/>
</dbReference>
<dbReference type="InterPro" id="IPR036291">
    <property type="entry name" value="NAD(P)-bd_dom_sf"/>
</dbReference>
<evidence type="ECO:0000313" key="3">
    <source>
        <dbReference type="Proteomes" id="UP000198852"/>
    </source>
</evidence>
<name>A0A1I6T6U3_9PSEU</name>
<gene>
    <name evidence="2" type="ORF">SAMN05660874_03689</name>
</gene>
<keyword evidence="3" id="KW-1185">Reference proteome</keyword>
<dbReference type="PANTHER" id="PTHR15020">
    <property type="entry name" value="FLAVIN REDUCTASE-RELATED"/>
    <property type="match status" value="1"/>
</dbReference>
<dbReference type="OrthoDB" id="4248066at2"/>
<reference evidence="3" key="1">
    <citation type="submission" date="2016-10" db="EMBL/GenBank/DDBJ databases">
        <authorList>
            <person name="Varghese N."/>
            <person name="Submissions S."/>
        </authorList>
    </citation>
    <scope>NUCLEOTIDE SEQUENCE [LARGE SCALE GENOMIC DNA]</scope>
    <source>
        <strain evidence="3">DSM 44771</strain>
    </source>
</reference>
<protein>
    <submittedName>
        <fullName evidence="2">Nucleoside-diphosphate-sugar epimerase</fullName>
    </submittedName>
</protein>
<sequence length="218" mass="22679">MRIVIAGAHGKIARPLGRLLSQRGDQVLGIIRNPDHAADLETDGVEPLVLDMESLSAADLAGHLSGVDAAVFLAGAGPGSGAPRKDTVDRGASVLLADSCQQAGIRRFVQVSSMGTRTPNPPDVDPVFGAYLDAKRAAEEDLRGRDLDWTILRPGRLTDDEPTGRVTLAPEVGRDAVTRRDVAAVLAALLPETGTVGRALELVNGDVAITDAVRAAAA</sequence>
<feature type="domain" description="NAD(P)-binding" evidence="1">
    <location>
        <begin position="7"/>
        <end position="191"/>
    </location>
</feature>
<proteinExistence type="predicted"/>
<evidence type="ECO:0000259" key="1">
    <source>
        <dbReference type="Pfam" id="PF13460"/>
    </source>
</evidence>
<accession>A0A1I6T6U3</accession>
<dbReference type="InterPro" id="IPR016040">
    <property type="entry name" value="NAD(P)-bd_dom"/>
</dbReference>
<evidence type="ECO:0000313" key="2">
    <source>
        <dbReference type="EMBL" id="SFS84677.1"/>
    </source>
</evidence>
<dbReference type="SUPFAM" id="SSF51735">
    <property type="entry name" value="NAD(P)-binding Rossmann-fold domains"/>
    <property type="match status" value="1"/>
</dbReference>
<organism evidence="2 3">
    <name type="scientific">Saccharopolyspora flava</name>
    <dbReference type="NCBI Taxonomy" id="95161"/>
    <lineage>
        <taxon>Bacteria</taxon>
        <taxon>Bacillati</taxon>
        <taxon>Actinomycetota</taxon>
        <taxon>Actinomycetes</taxon>
        <taxon>Pseudonocardiales</taxon>
        <taxon>Pseudonocardiaceae</taxon>
        <taxon>Saccharopolyspora</taxon>
    </lineage>
</organism>
<dbReference type="RefSeq" id="WP_093419522.1">
    <property type="nucleotide sequence ID" value="NZ_FOZX01000006.1"/>
</dbReference>
<dbReference type="CDD" id="cd05243">
    <property type="entry name" value="SDR_a5"/>
    <property type="match status" value="1"/>
</dbReference>
<dbReference type="Pfam" id="PF13460">
    <property type="entry name" value="NAD_binding_10"/>
    <property type="match status" value="1"/>
</dbReference>